<feature type="region of interest" description="Disordered" evidence="10">
    <location>
        <begin position="639"/>
        <end position="703"/>
    </location>
</feature>
<evidence type="ECO:0000256" key="10">
    <source>
        <dbReference type="SAM" id="MobiDB-lite"/>
    </source>
</evidence>
<keyword evidence="4" id="KW-0378">Hydrolase</keyword>
<dbReference type="PANTHER" id="PTHR47959">
    <property type="entry name" value="ATP-DEPENDENT RNA HELICASE RHLE-RELATED"/>
    <property type="match status" value="1"/>
</dbReference>
<keyword evidence="6" id="KW-0067">ATP-binding</keyword>
<dbReference type="Pfam" id="PF00270">
    <property type="entry name" value="DEAD"/>
    <property type="match status" value="1"/>
</dbReference>
<keyword evidence="14" id="KW-1185">Reference proteome</keyword>
<proteinExistence type="inferred from homology"/>
<feature type="compositionally biased region" description="Acidic residues" evidence="10">
    <location>
        <begin position="367"/>
        <end position="378"/>
    </location>
</feature>
<comment type="similarity">
    <text evidence="8">Belongs to the DEAD box helicase family. DDX56/DBP9 subfamily.</text>
</comment>
<evidence type="ECO:0000256" key="5">
    <source>
        <dbReference type="ARBA" id="ARBA00022806"/>
    </source>
</evidence>
<evidence type="ECO:0000313" key="14">
    <source>
        <dbReference type="Proteomes" id="UP000245946"/>
    </source>
</evidence>
<feature type="region of interest" description="Disordered" evidence="10">
    <location>
        <begin position="365"/>
        <end position="449"/>
    </location>
</feature>
<keyword evidence="5" id="KW-0347">Helicase</keyword>
<dbReference type="InterPro" id="IPR027417">
    <property type="entry name" value="P-loop_NTPase"/>
</dbReference>
<dbReference type="OrthoDB" id="1191041at2759"/>
<feature type="domain" description="Helicase ATP-binding" evidence="11">
    <location>
        <begin position="58"/>
        <end position="243"/>
    </location>
</feature>
<dbReference type="InterPro" id="IPR001650">
    <property type="entry name" value="Helicase_C-like"/>
</dbReference>
<dbReference type="InterPro" id="IPR050079">
    <property type="entry name" value="DEAD_box_RNA_helicase"/>
</dbReference>
<dbReference type="Proteomes" id="UP000245946">
    <property type="component" value="Unassembled WGS sequence"/>
</dbReference>
<protein>
    <recommendedName>
        <fullName evidence="2">RNA helicase</fullName>
        <ecNumber evidence="2">3.6.4.13</ecNumber>
    </recommendedName>
</protein>
<evidence type="ECO:0000259" key="11">
    <source>
        <dbReference type="PROSITE" id="PS51192"/>
    </source>
</evidence>
<dbReference type="CDD" id="cd18787">
    <property type="entry name" value="SF2_C_DEAD"/>
    <property type="match status" value="1"/>
</dbReference>
<comment type="catalytic activity">
    <reaction evidence="9">
        <text>ATP + H2O = ADP + phosphate + H(+)</text>
        <dbReference type="Rhea" id="RHEA:13065"/>
        <dbReference type="ChEBI" id="CHEBI:15377"/>
        <dbReference type="ChEBI" id="CHEBI:15378"/>
        <dbReference type="ChEBI" id="CHEBI:30616"/>
        <dbReference type="ChEBI" id="CHEBI:43474"/>
        <dbReference type="ChEBI" id="CHEBI:456216"/>
        <dbReference type="EC" id="3.6.4.13"/>
    </reaction>
</comment>
<dbReference type="SUPFAM" id="SSF52540">
    <property type="entry name" value="P-loop containing nucleoside triphosphate hydrolases"/>
    <property type="match status" value="2"/>
</dbReference>
<dbReference type="GO" id="GO:0005524">
    <property type="term" value="F:ATP binding"/>
    <property type="evidence" value="ECO:0007669"/>
    <property type="project" value="UniProtKB-KW"/>
</dbReference>
<dbReference type="SMART" id="SM00487">
    <property type="entry name" value="DEXDc"/>
    <property type="match status" value="1"/>
</dbReference>
<dbReference type="GO" id="GO:0003723">
    <property type="term" value="F:RNA binding"/>
    <property type="evidence" value="ECO:0007669"/>
    <property type="project" value="UniProtKB-KW"/>
</dbReference>
<evidence type="ECO:0000256" key="7">
    <source>
        <dbReference type="ARBA" id="ARBA00022884"/>
    </source>
</evidence>
<evidence type="ECO:0000256" key="8">
    <source>
        <dbReference type="ARBA" id="ARBA00038041"/>
    </source>
</evidence>
<dbReference type="SMART" id="SM00490">
    <property type="entry name" value="HELICc"/>
    <property type="match status" value="1"/>
</dbReference>
<dbReference type="Gene3D" id="3.40.50.300">
    <property type="entry name" value="P-loop containing nucleotide triphosphate hydrolases"/>
    <property type="match status" value="2"/>
</dbReference>
<dbReference type="Pfam" id="PF00271">
    <property type="entry name" value="Helicase_C"/>
    <property type="match status" value="2"/>
</dbReference>
<evidence type="ECO:0000256" key="6">
    <source>
        <dbReference type="ARBA" id="ARBA00022840"/>
    </source>
</evidence>
<dbReference type="EMBL" id="KZ819298">
    <property type="protein sequence ID" value="PWN96563.1"/>
    <property type="molecule type" value="Genomic_DNA"/>
</dbReference>
<feature type="compositionally biased region" description="Basic and acidic residues" evidence="10">
    <location>
        <begin position="681"/>
        <end position="703"/>
    </location>
</feature>
<feature type="domain" description="Helicase C-terminal" evidence="12">
    <location>
        <begin position="362"/>
        <end position="550"/>
    </location>
</feature>
<evidence type="ECO:0000256" key="2">
    <source>
        <dbReference type="ARBA" id="ARBA00012552"/>
    </source>
</evidence>
<evidence type="ECO:0000256" key="3">
    <source>
        <dbReference type="ARBA" id="ARBA00022741"/>
    </source>
</evidence>
<dbReference type="GeneID" id="37270400"/>
<organism evidence="13 14">
    <name type="scientific">Tilletiopsis washingtonensis</name>
    <dbReference type="NCBI Taxonomy" id="58919"/>
    <lineage>
        <taxon>Eukaryota</taxon>
        <taxon>Fungi</taxon>
        <taxon>Dikarya</taxon>
        <taxon>Basidiomycota</taxon>
        <taxon>Ustilaginomycotina</taxon>
        <taxon>Exobasidiomycetes</taxon>
        <taxon>Entylomatales</taxon>
        <taxon>Entylomatales incertae sedis</taxon>
        <taxon>Tilletiopsis</taxon>
    </lineage>
</organism>
<keyword evidence="7" id="KW-0694">RNA-binding</keyword>
<sequence length="703" mass="76163">MSSLAVASSSSAPLAPAPTASASGVSFATLAHLLDARLLRALAQLRFERATPVQARLLPLALAGRDVLAQAPTGSGKTLAYALPAVQSILKAKEALPATSPSRQATRVLVLVPTRELAAQVADHVAKLLACTEQDDVLVLDAARVGGKGVQKLLLSSRPDVVISTPSRALAHLSSSALSLSSLQLLVLDEADLILSYGHSSDILALLSSGSMPSRYQTLLLSATLGSEVRALLGAHLRRPLTLRLTPSMHASALAQYSVSVQAQSDKFLLLYVLLRLKLVRGKALVFVNSTERAYRVRLFLEQFGIKSTVLNEELPAESRFHIVQEFNKGVYDYIIATDDSRIGADARPVLAADDEETELPAGPEFVLEEEEEQDEEAAVAKPDEGKGKKRERAQELAEEDAEESDGEDAVAEAESDDEAAPAEPAKKRKRDTDAKGSSGSRRKGKGASAEYGVSRGIDFVSVACVINFDLPVSARGYTHRIGRTARAGHTGTALSFVVPGEVYDSELRTNAKRHAACPTAQFDEEVWKRIVENQRRRGAQVKEWTFDRKQVESFRYRMEDALRSVTRAAIREARIKEIKQEILNSEKLKAHFEDNPHDLAYLRHDKALHPSRVQSHLKHVPSYLMPRIARLRQPDAATAISEGSDQPLAGPAAEERGVGYVPLRNAPRGRGSRGRGGRGGRGDSRGGRGGGKKSDPLRKFGK</sequence>
<keyword evidence="3" id="KW-0547">Nucleotide-binding</keyword>
<feature type="compositionally biased region" description="Acidic residues" evidence="10">
    <location>
        <begin position="397"/>
        <end position="421"/>
    </location>
</feature>
<dbReference type="GO" id="GO:0003724">
    <property type="term" value="F:RNA helicase activity"/>
    <property type="evidence" value="ECO:0007669"/>
    <property type="project" value="UniProtKB-EC"/>
</dbReference>
<dbReference type="InterPro" id="IPR011545">
    <property type="entry name" value="DEAD/DEAH_box_helicase_dom"/>
</dbReference>
<comment type="function">
    <text evidence="1">ATP-binding RNA helicase involved in the biogenesis of 60S ribosomal subunits and is required for the normal formation of 25S and 5.8S rRNAs.</text>
</comment>
<name>A0A316Z8S0_9BASI</name>
<dbReference type="PROSITE" id="PS51194">
    <property type="entry name" value="HELICASE_CTER"/>
    <property type="match status" value="1"/>
</dbReference>
<dbReference type="STRING" id="58919.A0A316Z8S0"/>
<reference evidence="13 14" key="1">
    <citation type="journal article" date="2018" name="Mol. Biol. Evol.">
        <title>Broad Genomic Sampling Reveals a Smut Pathogenic Ancestry of the Fungal Clade Ustilaginomycotina.</title>
        <authorList>
            <person name="Kijpornyongpan T."/>
            <person name="Mondo S.J."/>
            <person name="Barry K."/>
            <person name="Sandor L."/>
            <person name="Lee J."/>
            <person name="Lipzen A."/>
            <person name="Pangilinan J."/>
            <person name="LaButti K."/>
            <person name="Hainaut M."/>
            <person name="Henrissat B."/>
            <person name="Grigoriev I.V."/>
            <person name="Spatafora J.W."/>
            <person name="Aime M.C."/>
        </authorList>
    </citation>
    <scope>NUCLEOTIDE SEQUENCE [LARGE SCALE GENOMIC DNA]</scope>
    <source>
        <strain evidence="13 14">MCA 4186</strain>
    </source>
</reference>
<dbReference type="RefSeq" id="XP_025596842.1">
    <property type="nucleotide sequence ID" value="XM_025742856.1"/>
</dbReference>
<dbReference type="GO" id="GO:0016787">
    <property type="term" value="F:hydrolase activity"/>
    <property type="evidence" value="ECO:0007669"/>
    <property type="project" value="UniProtKB-KW"/>
</dbReference>
<evidence type="ECO:0000259" key="12">
    <source>
        <dbReference type="PROSITE" id="PS51194"/>
    </source>
</evidence>
<dbReference type="EC" id="3.6.4.13" evidence="2"/>
<evidence type="ECO:0000256" key="1">
    <source>
        <dbReference type="ARBA" id="ARBA00003706"/>
    </source>
</evidence>
<dbReference type="PANTHER" id="PTHR47959:SF21">
    <property type="entry name" value="DEAD-BOX HELICASE 56"/>
    <property type="match status" value="1"/>
</dbReference>
<accession>A0A316Z8S0</accession>
<evidence type="ECO:0000313" key="13">
    <source>
        <dbReference type="EMBL" id="PWN96563.1"/>
    </source>
</evidence>
<gene>
    <name evidence="13" type="ORF">FA09DRAFT_331068</name>
</gene>
<dbReference type="PROSITE" id="PS51192">
    <property type="entry name" value="HELICASE_ATP_BIND_1"/>
    <property type="match status" value="1"/>
</dbReference>
<dbReference type="GO" id="GO:0005829">
    <property type="term" value="C:cytosol"/>
    <property type="evidence" value="ECO:0007669"/>
    <property type="project" value="TreeGrafter"/>
</dbReference>
<evidence type="ECO:0000256" key="4">
    <source>
        <dbReference type="ARBA" id="ARBA00022801"/>
    </source>
</evidence>
<dbReference type="InterPro" id="IPR014001">
    <property type="entry name" value="Helicase_ATP-bd"/>
</dbReference>
<dbReference type="AlphaFoldDB" id="A0A316Z8S0"/>
<evidence type="ECO:0000256" key="9">
    <source>
        <dbReference type="ARBA" id="ARBA00047984"/>
    </source>
</evidence>